<dbReference type="InterPro" id="IPR051404">
    <property type="entry name" value="TA_system_antitoxin"/>
</dbReference>
<dbReference type="AlphaFoldDB" id="A0A6G4WAM2"/>
<name>A0A6G4WAM2_9HYPH</name>
<evidence type="ECO:0000259" key="1">
    <source>
        <dbReference type="Pfam" id="PF15919"/>
    </source>
</evidence>
<protein>
    <submittedName>
        <fullName evidence="2">Type II toxin-antitoxin system HicB family antitoxin</fullName>
    </submittedName>
</protein>
<dbReference type="PANTHER" id="PTHR34504">
    <property type="entry name" value="ANTITOXIN HICB"/>
    <property type="match status" value="1"/>
</dbReference>
<accession>A0A6G4WAM2</accession>
<proteinExistence type="predicted"/>
<dbReference type="PANTHER" id="PTHR34504:SF2">
    <property type="entry name" value="UPF0150 PROTEIN SSL0259"/>
    <property type="match status" value="1"/>
</dbReference>
<comment type="caution">
    <text evidence="2">The sequence shown here is derived from an EMBL/GenBank/DDBJ whole genome shotgun (WGS) entry which is preliminary data.</text>
</comment>
<feature type="domain" description="HicB-like antitoxin of toxin-antitoxin system" evidence="1">
    <location>
        <begin position="7"/>
        <end position="68"/>
    </location>
</feature>
<keyword evidence="3" id="KW-1185">Reference proteome</keyword>
<dbReference type="InterPro" id="IPR031807">
    <property type="entry name" value="HicB-like"/>
</dbReference>
<dbReference type="Proteomes" id="UP001642900">
    <property type="component" value="Unassembled WGS sequence"/>
</dbReference>
<dbReference type="EMBL" id="JAAKZF010000010">
    <property type="protein sequence ID" value="NGO51649.1"/>
    <property type="molecule type" value="Genomic_DNA"/>
</dbReference>
<gene>
    <name evidence="2" type="ORF">G6N73_10740</name>
</gene>
<sequence>MEVTFGYRIELTPDDNDTFLVTCPQLPMVATFGETKEEARAHAVDAIETVLASMIDDGEDIPAPDTADGEIIALPLLTALKLNLYWTLRSSGITRAELSRRLGWNRESVDRLFRLDHRSRLEQIEAAFSALGRAVEIEVHQAA</sequence>
<dbReference type="InterPro" id="IPR035069">
    <property type="entry name" value="TTHA1013/TTHA0281-like"/>
</dbReference>
<evidence type="ECO:0000313" key="3">
    <source>
        <dbReference type="Proteomes" id="UP001642900"/>
    </source>
</evidence>
<dbReference type="Gene3D" id="3.30.160.250">
    <property type="match status" value="1"/>
</dbReference>
<evidence type="ECO:0000313" key="2">
    <source>
        <dbReference type="EMBL" id="NGO51649.1"/>
    </source>
</evidence>
<dbReference type="SUPFAM" id="SSF47413">
    <property type="entry name" value="lambda repressor-like DNA-binding domains"/>
    <property type="match status" value="1"/>
</dbReference>
<reference evidence="2 3" key="1">
    <citation type="submission" date="2020-02" db="EMBL/GenBank/DDBJ databases">
        <title>Genome sequence of strain CCNWXJ40-4.</title>
        <authorList>
            <person name="Gao J."/>
            <person name="Sun J."/>
        </authorList>
    </citation>
    <scope>NUCLEOTIDE SEQUENCE [LARGE SCALE GENOMIC DNA]</scope>
    <source>
        <strain evidence="2 3">CCNWXJ 40-4</strain>
    </source>
</reference>
<dbReference type="Pfam" id="PF15919">
    <property type="entry name" value="HicB_lk_antitox"/>
    <property type="match status" value="1"/>
</dbReference>
<dbReference type="SUPFAM" id="SSF143100">
    <property type="entry name" value="TTHA1013/TTHA0281-like"/>
    <property type="match status" value="1"/>
</dbReference>
<organism evidence="2 3">
    <name type="scientific">Allomesorhizobium camelthorni</name>
    <dbReference type="NCBI Taxonomy" id="475069"/>
    <lineage>
        <taxon>Bacteria</taxon>
        <taxon>Pseudomonadati</taxon>
        <taxon>Pseudomonadota</taxon>
        <taxon>Alphaproteobacteria</taxon>
        <taxon>Hyphomicrobiales</taxon>
        <taxon>Phyllobacteriaceae</taxon>
        <taxon>Allomesorhizobium</taxon>
    </lineage>
</organism>
<dbReference type="InterPro" id="IPR010982">
    <property type="entry name" value="Lambda_DNA-bd_dom_sf"/>
</dbReference>
<dbReference type="GO" id="GO:0003677">
    <property type="term" value="F:DNA binding"/>
    <property type="evidence" value="ECO:0007669"/>
    <property type="project" value="InterPro"/>
</dbReference>